<accession>W2N906</accession>
<sequence>MASELSAGLVAVWGQQGFYGSIPLLMHSKNVLGSTPRDAELFDNHGRPSSDRKWRARHWIALISAWDQNHAAVCFALVADVPRGVVGGGRAPRAVFENSKHGGISSGFTMQAILVALPMFLPLLPMHQRVRSS</sequence>
<gene>
    <name evidence="1" type="ORF">L914_09788</name>
</gene>
<proteinExistence type="predicted"/>
<organism evidence="1">
    <name type="scientific">Phytophthora nicotianae</name>
    <name type="common">Potato buckeye rot agent</name>
    <name type="synonym">Phytophthora parasitica</name>
    <dbReference type="NCBI Taxonomy" id="4792"/>
    <lineage>
        <taxon>Eukaryota</taxon>
        <taxon>Sar</taxon>
        <taxon>Stramenopiles</taxon>
        <taxon>Oomycota</taxon>
        <taxon>Peronosporomycetes</taxon>
        <taxon>Peronosporales</taxon>
        <taxon>Peronosporaceae</taxon>
        <taxon>Phytophthora</taxon>
    </lineage>
</organism>
<name>W2N906_PHYNI</name>
<evidence type="ECO:0000313" key="1">
    <source>
        <dbReference type="EMBL" id="ETM45025.1"/>
    </source>
</evidence>
<dbReference type="Proteomes" id="UP000054532">
    <property type="component" value="Unassembled WGS sequence"/>
</dbReference>
<protein>
    <submittedName>
        <fullName evidence="1">Uncharacterized protein</fullName>
    </submittedName>
</protein>
<dbReference type="EMBL" id="KI693185">
    <property type="protein sequence ID" value="ETM45025.1"/>
    <property type="molecule type" value="Genomic_DNA"/>
</dbReference>
<reference evidence="1" key="1">
    <citation type="submission" date="2013-11" db="EMBL/GenBank/DDBJ databases">
        <title>The Genome Sequence of Phytophthora parasitica IAC_01/95.</title>
        <authorList>
            <consortium name="The Broad Institute Genomics Platform"/>
            <person name="Russ C."/>
            <person name="Tyler B."/>
            <person name="Panabieres F."/>
            <person name="Shan W."/>
            <person name="Tripathy S."/>
            <person name="Grunwald N."/>
            <person name="Machado M."/>
            <person name="Johnson C.S."/>
            <person name="Arredondo F."/>
            <person name="Hong C."/>
            <person name="Coffey M."/>
            <person name="Young S.K."/>
            <person name="Zeng Q."/>
            <person name="Gargeya S."/>
            <person name="Fitzgerald M."/>
            <person name="Abouelleil A."/>
            <person name="Alvarado L."/>
            <person name="Chapman S.B."/>
            <person name="Gainer-Dewar J."/>
            <person name="Goldberg J."/>
            <person name="Griggs A."/>
            <person name="Gujja S."/>
            <person name="Hansen M."/>
            <person name="Howarth C."/>
            <person name="Imamovic A."/>
            <person name="Ireland A."/>
            <person name="Larimer J."/>
            <person name="McCowan C."/>
            <person name="Murphy C."/>
            <person name="Pearson M."/>
            <person name="Poon T.W."/>
            <person name="Priest M."/>
            <person name="Roberts A."/>
            <person name="Saif S."/>
            <person name="Shea T."/>
            <person name="Sykes S."/>
            <person name="Wortman J."/>
            <person name="Nusbaum C."/>
            <person name="Birren B."/>
        </authorList>
    </citation>
    <scope>NUCLEOTIDE SEQUENCE [LARGE SCALE GENOMIC DNA]</scope>
    <source>
        <strain evidence="1">IAC_01/95</strain>
    </source>
</reference>
<dbReference type="AlphaFoldDB" id="W2N906"/>